<evidence type="ECO:0000256" key="1">
    <source>
        <dbReference type="SAM" id="SignalP"/>
    </source>
</evidence>
<protein>
    <submittedName>
        <fullName evidence="2">Uncharacterized protein</fullName>
    </submittedName>
</protein>
<sequence length="67" mass="7670">MQHLMLALAIILLTVIARNEHAANRRGKVSKVIETPKSQKAVMEPEREEEVETGFSIRYFVIDKYGI</sequence>
<evidence type="ECO:0000313" key="3">
    <source>
        <dbReference type="Proteomes" id="UP000192276"/>
    </source>
</evidence>
<organism evidence="2 3">
    <name type="scientific">Niastella populi</name>
    <dbReference type="NCBI Taxonomy" id="550983"/>
    <lineage>
        <taxon>Bacteria</taxon>
        <taxon>Pseudomonadati</taxon>
        <taxon>Bacteroidota</taxon>
        <taxon>Chitinophagia</taxon>
        <taxon>Chitinophagales</taxon>
        <taxon>Chitinophagaceae</taxon>
        <taxon>Niastella</taxon>
    </lineage>
</organism>
<dbReference type="RefSeq" id="WP_081162297.1">
    <property type="nucleotide sequence ID" value="NZ_LWBP01000045.1"/>
</dbReference>
<evidence type="ECO:0000313" key="2">
    <source>
        <dbReference type="EMBL" id="OQP66727.1"/>
    </source>
</evidence>
<keyword evidence="3" id="KW-1185">Reference proteome</keyword>
<feature type="signal peptide" evidence="1">
    <location>
        <begin position="1"/>
        <end position="22"/>
    </location>
</feature>
<keyword evidence="1" id="KW-0732">Signal</keyword>
<dbReference type="AlphaFoldDB" id="A0A1V9G824"/>
<reference evidence="3" key="1">
    <citation type="submission" date="2016-04" db="EMBL/GenBank/DDBJ databases">
        <authorList>
            <person name="Chen L."/>
            <person name="Zhuang W."/>
            <person name="Wang G."/>
        </authorList>
    </citation>
    <scope>NUCLEOTIDE SEQUENCE [LARGE SCALE GENOMIC DNA]</scope>
    <source>
        <strain evidence="3">208</strain>
    </source>
</reference>
<dbReference type="EMBL" id="LWBP01000045">
    <property type="protein sequence ID" value="OQP66727.1"/>
    <property type="molecule type" value="Genomic_DNA"/>
</dbReference>
<dbReference type="Proteomes" id="UP000192276">
    <property type="component" value="Unassembled WGS sequence"/>
</dbReference>
<gene>
    <name evidence="2" type="ORF">A4R26_13220</name>
</gene>
<name>A0A1V9G824_9BACT</name>
<dbReference type="STRING" id="550983.A4R26_13220"/>
<proteinExistence type="predicted"/>
<accession>A0A1V9G824</accession>
<feature type="chain" id="PRO_5012777088" evidence="1">
    <location>
        <begin position="23"/>
        <end position="67"/>
    </location>
</feature>
<comment type="caution">
    <text evidence="2">The sequence shown here is derived from an EMBL/GenBank/DDBJ whole genome shotgun (WGS) entry which is preliminary data.</text>
</comment>